<dbReference type="InterPro" id="IPR001173">
    <property type="entry name" value="Glyco_trans_2-like"/>
</dbReference>
<accession>A0ABX1Z4F0</accession>
<comment type="caution">
    <text evidence="2">The sequence shown here is derived from an EMBL/GenBank/DDBJ whole genome shotgun (WGS) entry which is preliminary data.</text>
</comment>
<dbReference type="PANTHER" id="PTHR43630:SF2">
    <property type="entry name" value="GLYCOSYLTRANSFERASE"/>
    <property type="match status" value="1"/>
</dbReference>
<dbReference type="SUPFAM" id="SSF48452">
    <property type="entry name" value="TPR-like"/>
    <property type="match status" value="2"/>
</dbReference>
<keyword evidence="3" id="KW-1185">Reference proteome</keyword>
<dbReference type="Gene3D" id="3.90.550.10">
    <property type="entry name" value="Spore Coat Polysaccharide Biosynthesis Protein SpsA, Chain A"/>
    <property type="match status" value="1"/>
</dbReference>
<feature type="domain" description="Glycosyltransferase 2-like" evidence="1">
    <location>
        <begin position="105"/>
        <end position="184"/>
    </location>
</feature>
<evidence type="ECO:0000313" key="3">
    <source>
        <dbReference type="Proteomes" id="UP000658690"/>
    </source>
</evidence>
<dbReference type="Gene3D" id="1.25.40.10">
    <property type="entry name" value="Tetratricopeptide repeat domain"/>
    <property type="match status" value="2"/>
</dbReference>
<proteinExistence type="predicted"/>
<dbReference type="Proteomes" id="UP000658690">
    <property type="component" value="Unassembled WGS sequence"/>
</dbReference>
<name>A0ABX1Z4F0_9BACL</name>
<protein>
    <submittedName>
        <fullName evidence="2">Glycosyltransferase</fullName>
    </submittedName>
</protein>
<sequence>MLSDEVSIIEDLKQQRYKEAELAAKDLIRGNPLEAQNWVFLGEALMHQGYGDAGNKAFQRAWLLDPEATWVAPVLDALKAVPPGDERVDIEGLLHVRKVSITAGIISYNMEDTIQRCLDSLQGAVDHIVLIDCSTDRTAELASEYHNVTIIPYEWTNDFAAARNTGLLHMHTDWVFWIDADEYLVNEDRDAVREVAGIYHDSVVPTILCLWQINLIQNNVKHNFSQTRLFPLGRGLRYWGRVHEQVGTESGIYNNEAARHKVKVRVFHDGYEPDVMASKQKIDRNLNLLRTMIEEDADNPAWWFYHGRELLGAGKETDAVEALIEAERRAIPHPLFGRLLDIYKYLMDIYYQRKDWEQTAAYCMKALDYQSDFPDAHYMLAQVRMKQADHLYREAETGFKKAKESFHSFRSIVSPDHEIGEWKVDVALGDIAHRAGKSSVSKTIYSNVLRQYPRLVNIVGQRLTTIEAERQRLNDLSK</sequence>
<gene>
    <name evidence="2" type="ORF">GC102_13420</name>
</gene>
<organism evidence="2 3">
    <name type="scientific">Paenibacillus germinis</name>
    <dbReference type="NCBI Taxonomy" id="2654979"/>
    <lineage>
        <taxon>Bacteria</taxon>
        <taxon>Bacillati</taxon>
        <taxon>Bacillota</taxon>
        <taxon>Bacilli</taxon>
        <taxon>Bacillales</taxon>
        <taxon>Paenibacillaceae</taxon>
        <taxon>Paenibacillus</taxon>
    </lineage>
</organism>
<dbReference type="EMBL" id="WHOC01000070">
    <property type="protein sequence ID" value="NOU86768.1"/>
    <property type="molecule type" value="Genomic_DNA"/>
</dbReference>
<dbReference type="SUPFAM" id="SSF53448">
    <property type="entry name" value="Nucleotide-diphospho-sugar transferases"/>
    <property type="match status" value="1"/>
</dbReference>
<evidence type="ECO:0000259" key="1">
    <source>
        <dbReference type="Pfam" id="PF00535"/>
    </source>
</evidence>
<dbReference type="InterPro" id="IPR011990">
    <property type="entry name" value="TPR-like_helical_dom_sf"/>
</dbReference>
<dbReference type="InterPro" id="IPR029044">
    <property type="entry name" value="Nucleotide-diphossugar_trans"/>
</dbReference>
<dbReference type="Pfam" id="PF00535">
    <property type="entry name" value="Glycos_transf_2"/>
    <property type="match status" value="1"/>
</dbReference>
<evidence type="ECO:0000313" key="2">
    <source>
        <dbReference type="EMBL" id="NOU86768.1"/>
    </source>
</evidence>
<reference evidence="2 3" key="1">
    <citation type="submission" date="2019-10" db="EMBL/GenBank/DDBJ databases">
        <title>Description of Paenibacillus choica sp. nov.</title>
        <authorList>
            <person name="Carlier A."/>
            <person name="Qi S."/>
        </authorList>
    </citation>
    <scope>NUCLEOTIDE SEQUENCE [LARGE SCALE GENOMIC DNA]</scope>
    <source>
        <strain evidence="2 3">LMG 31460</strain>
    </source>
</reference>
<dbReference type="PANTHER" id="PTHR43630">
    <property type="entry name" value="POLY-BETA-1,6-N-ACETYL-D-GLUCOSAMINE SYNTHASE"/>
    <property type="match status" value="1"/>
</dbReference>